<proteinExistence type="predicted"/>
<evidence type="ECO:0000256" key="1">
    <source>
        <dbReference type="PROSITE-ProRule" id="PRU00325"/>
    </source>
</evidence>
<feature type="domain" description="SWIM-type" evidence="2">
    <location>
        <begin position="127"/>
        <end position="165"/>
    </location>
</feature>
<evidence type="ECO:0000313" key="4">
    <source>
        <dbReference type="RefSeq" id="XP_022297917.1"/>
    </source>
</evidence>
<keyword evidence="1" id="KW-0479">Metal-binding</keyword>
<dbReference type="InterPro" id="IPR007527">
    <property type="entry name" value="Znf_SWIM"/>
</dbReference>
<dbReference type="GeneID" id="111107170"/>
<keyword evidence="1" id="KW-0862">Zinc</keyword>
<sequence length="537" mass="61182">MACRDDLNESVKRKLSVKSMPIKYQVSEQVSIVPEVPGHENLPPFQQASYSAATPTSLPKISFQQIYHHMILRKTSDGRPINNFKGLDRAVKHFEAGDVSQITTAQIDESIDFVRGLCLASMKKLRYKVYICTEDRTTIQFAYCECPIGLAQTCSHIGGMLFYIHHLHLTEILKSDSVTSKACKWNVPRPLKMDPMPVREWNLGKPKLSNEGSLEYRERKQLDFDPRHPDNREQNQTHTMEHLKMLKKIFPKTGMSQLWTIPDDTPSPVNEVEVTTTEDPLETAMKCLVLSEENLPIPVSIDQELSSFIEQRTRGQRSCEMWKMLHKGRITSSLFGSVLSSGPNPQSLVHQIIHGSSLDRYQALPLPVRWGVEHEKNALSDYLVLQSAITNIRVEDSGLTLYPSMAFLGATSDGWVYDESMPEGNSKGVLEIKCPYSINNEVITSREVHELIGMKGFYLENTEEGPRLKREHRYYAQIQGEMAIMGCAWGDFVVWTAANRSNCFIERIYFDQSFCAIMLPKLVDWFVSHISPAYIKQ</sequence>
<dbReference type="AlphaFoldDB" id="A0A8B8B3C2"/>
<dbReference type="Proteomes" id="UP000694844">
    <property type="component" value="Chromosome 8"/>
</dbReference>
<dbReference type="InterPro" id="IPR019080">
    <property type="entry name" value="YqaJ_viral_recombinase"/>
</dbReference>
<dbReference type="PANTHER" id="PTHR47526">
    <property type="entry name" value="ATP-DEPENDENT DNA HELICASE"/>
    <property type="match status" value="1"/>
</dbReference>
<evidence type="ECO:0000313" key="3">
    <source>
        <dbReference type="Proteomes" id="UP000694844"/>
    </source>
</evidence>
<dbReference type="Pfam" id="PF09588">
    <property type="entry name" value="YqaJ"/>
    <property type="match status" value="1"/>
</dbReference>
<dbReference type="GO" id="GO:0006281">
    <property type="term" value="P:DNA repair"/>
    <property type="evidence" value="ECO:0007669"/>
    <property type="project" value="UniProtKB-ARBA"/>
</dbReference>
<dbReference type="PANTHER" id="PTHR47526:SF3">
    <property type="entry name" value="PHD-TYPE DOMAIN-CONTAINING PROTEIN"/>
    <property type="match status" value="1"/>
</dbReference>
<reference evidence="4 5" key="1">
    <citation type="submission" date="2025-04" db="UniProtKB">
        <authorList>
            <consortium name="RefSeq"/>
        </authorList>
    </citation>
    <scope>IDENTIFICATION</scope>
    <source>
        <tissue evidence="4 5">Whole sample</tissue>
    </source>
</reference>
<dbReference type="PROSITE" id="PS50966">
    <property type="entry name" value="ZF_SWIM"/>
    <property type="match status" value="1"/>
</dbReference>
<dbReference type="InterPro" id="IPR011335">
    <property type="entry name" value="Restrct_endonuc-II-like"/>
</dbReference>
<dbReference type="KEGG" id="cvn:111107170"/>
<protein>
    <submittedName>
        <fullName evidence="4 5">Uncharacterized protein LOC111107170 isoform X1</fullName>
    </submittedName>
</protein>
<dbReference type="RefSeq" id="XP_022297918.1">
    <property type="nucleotide sequence ID" value="XM_022442210.1"/>
</dbReference>
<keyword evidence="1" id="KW-0863">Zinc-finger</keyword>
<evidence type="ECO:0000313" key="5">
    <source>
        <dbReference type="RefSeq" id="XP_022297918.1"/>
    </source>
</evidence>
<dbReference type="Gene3D" id="3.90.320.10">
    <property type="match status" value="1"/>
</dbReference>
<accession>A0A8B8B3C2</accession>
<name>A0A8B8B3C2_CRAVI</name>
<dbReference type="GO" id="GO:0008270">
    <property type="term" value="F:zinc ion binding"/>
    <property type="evidence" value="ECO:0007669"/>
    <property type="project" value="UniProtKB-KW"/>
</dbReference>
<dbReference type="CDD" id="cd22343">
    <property type="entry name" value="PDDEXK_lambda_exonuclease-like"/>
    <property type="match status" value="1"/>
</dbReference>
<evidence type="ECO:0000259" key="2">
    <source>
        <dbReference type="PROSITE" id="PS50966"/>
    </source>
</evidence>
<dbReference type="InterPro" id="IPR011604">
    <property type="entry name" value="PDDEXK-like_dom_sf"/>
</dbReference>
<gene>
    <name evidence="4 5" type="primary">LOC111107170</name>
</gene>
<dbReference type="SUPFAM" id="SSF52980">
    <property type="entry name" value="Restriction endonuclease-like"/>
    <property type="match status" value="1"/>
</dbReference>
<organism evidence="3 4">
    <name type="scientific">Crassostrea virginica</name>
    <name type="common">Eastern oyster</name>
    <dbReference type="NCBI Taxonomy" id="6565"/>
    <lineage>
        <taxon>Eukaryota</taxon>
        <taxon>Metazoa</taxon>
        <taxon>Spiralia</taxon>
        <taxon>Lophotrochozoa</taxon>
        <taxon>Mollusca</taxon>
        <taxon>Bivalvia</taxon>
        <taxon>Autobranchia</taxon>
        <taxon>Pteriomorphia</taxon>
        <taxon>Ostreida</taxon>
        <taxon>Ostreoidea</taxon>
        <taxon>Ostreidae</taxon>
        <taxon>Crassostrea</taxon>
    </lineage>
</organism>
<dbReference type="RefSeq" id="XP_022297917.1">
    <property type="nucleotide sequence ID" value="XM_022442209.1"/>
</dbReference>
<keyword evidence="3" id="KW-1185">Reference proteome</keyword>
<dbReference type="OrthoDB" id="6098065at2759"/>